<comment type="caution">
    <text evidence="5">Lacks conserved residue(s) required for the propagation of feature annotation.</text>
</comment>
<dbReference type="InterPro" id="IPR023267">
    <property type="entry name" value="RCMT"/>
</dbReference>
<keyword evidence="3 5" id="KW-0949">S-adenosyl-L-methionine</keyword>
<name>A0A8C4Q3V2_EPTBU</name>
<dbReference type="Pfam" id="PF21148">
    <property type="entry name" value="NSUN5_fdxn-like"/>
    <property type="match status" value="1"/>
</dbReference>
<dbReference type="PANTHER" id="PTHR22807:SF4">
    <property type="entry name" value="28S RRNA (CYTOSINE-C(5))-METHYLTRANSFERASE"/>
    <property type="match status" value="1"/>
</dbReference>
<reference evidence="7" key="1">
    <citation type="submission" date="2025-08" db="UniProtKB">
        <authorList>
            <consortium name="Ensembl"/>
        </authorList>
    </citation>
    <scope>IDENTIFICATION</scope>
</reference>
<evidence type="ECO:0000259" key="6">
    <source>
        <dbReference type="PROSITE" id="PS51686"/>
    </source>
</evidence>
<dbReference type="GO" id="GO:0008173">
    <property type="term" value="F:RNA methyltransferase activity"/>
    <property type="evidence" value="ECO:0007669"/>
    <property type="project" value="InterPro"/>
</dbReference>
<reference evidence="7" key="2">
    <citation type="submission" date="2025-09" db="UniProtKB">
        <authorList>
            <consortium name="Ensembl"/>
        </authorList>
    </citation>
    <scope>IDENTIFICATION</scope>
</reference>
<evidence type="ECO:0000256" key="2">
    <source>
        <dbReference type="ARBA" id="ARBA00022679"/>
    </source>
</evidence>
<evidence type="ECO:0000256" key="5">
    <source>
        <dbReference type="PROSITE-ProRule" id="PRU01023"/>
    </source>
</evidence>
<dbReference type="Ensembl" id="ENSEBUT00000010167.1">
    <property type="protein sequence ID" value="ENSEBUP00000009639.1"/>
    <property type="gene ID" value="ENSEBUG00000006181.1"/>
</dbReference>
<dbReference type="InterPro" id="IPR029063">
    <property type="entry name" value="SAM-dependent_MTases_sf"/>
</dbReference>
<dbReference type="OMA" id="MNFYQHA"/>
<keyword evidence="8" id="KW-1185">Reference proteome</keyword>
<dbReference type="GO" id="GO:0005730">
    <property type="term" value="C:nucleolus"/>
    <property type="evidence" value="ECO:0007669"/>
    <property type="project" value="TreeGrafter"/>
</dbReference>
<feature type="active site" description="Nucleophile" evidence="5">
    <location>
        <position position="274"/>
    </location>
</feature>
<dbReference type="Gene3D" id="3.40.50.150">
    <property type="entry name" value="Vaccinia Virus protein VP39"/>
    <property type="match status" value="2"/>
</dbReference>
<dbReference type="Pfam" id="PF21153">
    <property type="entry name" value="NSUN5_N"/>
    <property type="match status" value="1"/>
</dbReference>
<dbReference type="Pfam" id="PF01189">
    <property type="entry name" value="Methyltr_RsmB-F"/>
    <property type="match status" value="1"/>
</dbReference>
<keyword evidence="4 5" id="KW-0694">RNA-binding</keyword>
<dbReference type="GO" id="GO:0070475">
    <property type="term" value="P:rRNA base methylation"/>
    <property type="evidence" value="ECO:0007669"/>
    <property type="project" value="TreeGrafter"/>
</dbReference>
<sequence length="399" mass="45314">MALYLKAAEILEQSEGKLGSVKNLVYNSKYKQNVKQLYALVCGVLKHSTVLEDVVSKSRLLKDDKKLKPQMAKGLKCGGHWKLLMRRNHGQLNSIVARMKVSRHLSNNQDLLSSFQGAIPRYCRVNVLRTSVCDVVDYFKRQSHNYLGKARSVKDLERLKNHEFLTDLHLPEVLAFAHGTDFHDHELYRCGNIILQDKASCLPAFLLAPTPGAHVMDCCAAPGNKTSMLNRHCGQTDENKVSPDRLAALNRFQYLALRHALSFPRAQRVVYSTCSLHLKENEEVVQDALKHYENSFRLVDPLPGWPHRGEGTFPGAALCLRASPHSDLTIGFFLAVFEKVEQTMYSFYDERSFNTEMRNSTVNEHASNTLFPSVLRKINGAVSFVYFTNRYFTCSDTRN</sequence>
<dbReference type="FunFam" id="3.30.70.1170:FF:000004">
    <property type="entry name" value="probable 28S rRNA (Cytosine-C(5))-methyltransferase isoform X2"/>
    <property type="match status" value="1"/>
</dbReference>
<proteinExistence type="inferred from homology"/>
<dbReference type="SUPFAM" id="SSF53335">
    <property type="entry name" value="S-adenosyl-L-methionine-dependent methyltransferases"/>
    <property type="match status" value="1"/>
</dbReference>
<dbReference type="PROSITE" id="PS51686">
    <property type="entry name" value="SAM_MT_RSMB_NOP"/>
    <property type="match status" value="1"/>
</dbReference>
<organism evidence="7 8">
    <name type="scientific">Eptatretus burgeri</name>
    <name type="common">Inshore hagfish</name>
    <dbReference type="NCBI Taxonomy" id="7764"/>
    <lineage>
        <taxon>Eukaryota</taxon>
        <taxon>Metazoa</taxon>
        <taxon>Chordata</taxon>
        <taxon>Craniata</taxon>
        <taxon>Vertebrata</taxon>
        <taxon>Cyclostomata</taxon>
        <taxon>Myxini</taxon>
        <taxon>Myxiniformes</taxon>
        <taxon>Myxinidae</taxon>
        <taxon>Eptatretinae</taxon>
        <taxon>Eptatretus</taxon>
    </lineage>
</organism>
<dbReference type="InterPro" id="IPR049560">
    <property type="entry name" value="MeTrfase_RsmB-F_NOP2_cat"/>
</dbReference>
<evidence type="ECO:0000256" key="4">
    <source>
        <dbReference type="ARBA" id="ARBA00022884"/>
    </source>
</evidence>
<dbReference type="InterPro" id="IPR049561">
    <property type="entry name" value="NSUN5_7_fdxn-like"/>
</dbReference>
<keyword evidence="1 5" id="KW-0489">Methyltransferase</keyword>
<dbReference type="InterPro" id="IPR001678">
    <property type="entry name" value="MeTrfase_RsmB-F_NOP2_dom"/>
</dbReference>
<dbReference type="SMR" id="A0A8C4Q3V2"/>
<dbReference type="PANTHER" id="PTHR22807">
    <property type="entry name" value="NOP2 YEAST -RELATED NOL1/NOP2/FMU SUN DOMAIN-CONTAINING"/>
    <property type="match status" value="1"/>
</dbReference>
<evidence type="ECO:0000256" key="3">
    <source>
        <dbReference type="ARBA" id="ARBA00022691"/>
    </source>
</evidence>
<dbReference type="GeneTree" id="ENSGT00940000155974"/>
<dbReference type="GO" id="GO:0003723">
    <property type="term" value="F:RNA binding"/>
    <property type="evidence" value="ECO:0007669"/>
    <property type="project" value="UniProtKB-UniRule"/>
</dbReference>
<protein>
    <submittedName>
        <fullName evidence="7">NOP2/Sun RNA methyltransferase 5</fullName>
    </submittedName>
</protein>
<comment type="similarity">
    <text evidence="5">Belongs to the class I-like SAM-binding methyltransferase superfamily. RsmB/NOP family.</text>
</comment>
<dbReference type="Proteomes" id="UP000694388">
    <property type="component" value="Unplaced"/>
</dbReference>
<dbReference type="InterPro" id="IPR048889">
    <property type="entry name" value="NSUN5_RCM1_N"/>
</dbReference>
<dbReference type="AlphaFoldDB" id="A0A8C4Q3V2"/>
<accession>A0A8C4Q3V2</accession>
<evidence type="ECO:0000313" key="8">
    <source>
        <dbReference type="Proteomes" id="UP000694388"/>
    </source>
</evidence>
<feature type="domain" description="SAM-dependent MTase RsmB/NOP-type" evidence="6">
    <location>
        <begin position="221"/>
        <end position="340"/>
    </location>
</feature>
<dbReference type="Gene3D" id="3.30.70.1170">
    <property type="entry name" value="Sun protein, domain 3"/>
    <property type="match status" value="1"/>
</dbReference>
<evidence type="ECO:0000313" key="7">
    <source>
        <dbReference type="Ensembl" id="ENSEBUP00000009639.1"/>
    </source>
</evidence>
<keyword evidence="2 5" id="KW-0808">Transferase</keyword>
<evidence type="ECO:0000256" key="1">
    <source>
        <dbReference type="ARBA" id="ARBA00022603"/>
    </source>
</evidence>